<protein>
    <submittedName>
        <fullName evidence="1">Uncharacterized protein</fullName>
    </submittedName>
</protein>
<dbReference type="SUPFAM" id="SSF53901">
    <property type="entry name" value="Thiolase-like"/>
    <property type="match status" value="1"/>
</dbReference>
<evidence type="ECO:0000313" key="2">
    <source>
        <dbReference type="Proteomes" id="UP001057868"/>
    </source>
</evidence>
<organism evidence="1 2">
    <name type="scientific">Clostridium folliculivorans</name>
    <dbReference type="NCBI Taxonomy" id="2886038"/>
    <lineage>
        <taxon>Bacteria</taxon>
        <taxon>Bacillati</taxon>
        <taxon>Bacillota</taxon>
        <taxon>Clostridia</taxon>
        <taxon>Eubacteriales</taxon>
        <taxon>Clostridiaceae</taxon>
        <taxon>Clostridium</taxon>
    </lineage>
</organism>
<reference evidence="1" key="1">
    <citation type="journal article" date="2023" name="Int. J. Syst. Evol. Microbiol.">
        <title>&lt;i&gt;Clostridium folliculivorans&lt;/i&gt; sp. nov., isolated from soil samples of an organic paddy in Japan.</title>
        <authorList>
            <person name="Tazawa J."/>
            <person name="Kobayashi H."/>
            <person name="Tanizawa Y."/>
            <person name="Uchino A."/>
            <person name="Tanaka F."/>
            <person name="Urashima Y."/>
            <person name="Miura S."/>
            <person name="Sakamoto M."/>
            <person name="Ohkuma M."/>
            <person name="Tohno M."/>
        </authorList>
    </citation>
    <scope>NUCLEOTIDE SEQUENCE</scope>
    <source>
        <strain evidence="1">D1-1</strain>
    </source>
</reference>
<comment type="caution">
    <text evidence="1">The sequence shown here is derived from an EMBL/GenBank/DDBJ whole genome shotgun (WGS) entry which is preliminary data.</text>
</comment>
<dbReference type="Gene3D" id="3.40.47.10">
    <property type="match status" value="1"/>
</dbReference>
<proteinExistence type="predicted"/>
<sequence>MAKILYSDYYIPENIVSSEEILFKSNQFRQASNDDDIYESIEKYVKETDLHSIAVGRKDEIVEVLSKLVAKMLDKLEIDKSKIKNIFYTSYEEYIYGGNISVPHYLQEKFQLNDATVVILNQDCSSTIQAIKMANSLNVIEGEFSLIISPYFLSDDEERFIEFTILGDGAGIMLIGDDINQKGFNIVGSTSASNGRMSVAAYNFDKSSQLVDPYYNYLKNKMGTFEAMRRVFAKLVVSNEEKFKDANKIIIQNIADNFFNTYYKLYKVPDDSFYNNYHGGHIGDVDIIRNFKDFTEENDFKIGDEIILLAIGSDFMGMNSGAVFLKYF</sequence>
<dbReference type="InterPro" id="IPR016039">
    <property type="entry name" value="Thiolase-like"/>
</dbReference>
<evidence type="ECO:0000313" key="1">
    <source>
        <dbReference type="EMBL" id="GKU26637.1"/>
    </source>
</evidence>
<keyword evidence="2" id="KW-1185">Reference proteome</keyword>
<gene>
    <name evidence="1" type="ORF">CFOLD11_34640</name>
</gene>
<dbReference type="EMBL" id="BQXY01000006">
    <property type="protein sequence ID" value="GKU26637.1"/>
    <property type="molecule type" value="Genomic_DNA"/>
</dbReference>
<dbReference type="RefSeq" id="WP_261853530.1">
    <property type="nucleotide sequence ID" value="NZ_BQXY01000006.1"/>
</dbReference>
<accession>A0A9W5Y560</accession>
<dbReference type="Proteomes" id="UP001057868">
    <property type="component" value="Unassembled WGS sequence"/>
</dbReference>
<dbReference type="GO" id="GO:0016746">
    <property type="term" value="F:acyltransferase activity"/>
    <property type="evidence" value="ECO:0007669"/>
    <property type="project" value="InterPro"/>
</dbReference>
<dbReference type="AlphaFoldDB" id="A0A9W5Y560"/>
<name>A0A9W5Y560_9CLOT</name>